<dbReference type="GO" id="GO:0007219">
    <property type="term" value="P:Notch signaling pathway"/>
    <property type="evidence" value="ECO:0007669"/>
    <property type="project" value="UniProtKB-KW"/>
</dbReference>
<comment type="subcellular location">
    <subcellularLocation>
        <location evidence="1">Membrane</location>
        <topology evidence="1">Single-pass type I membrane protein</topology>
    </subcellularLocation>
</comment>
<proteinExistence type="inferred from homology"/>
<gene>
    <name evidence="13" type="primary">ncstn</name>
</gene>
<dbReference type="GO" id="GO:0016485">
    <property type="term" value="P:protein processing"/>
    <property type="evidence" value="ECO:0007669"/>
    <property type="project" value="InterPro"/>
</dbReference>
<feature type="signal peptide" evidence="11">
    <location>
        <begin position="1"/>
        <end position="21"/>
    </location>
</feature>
<evidence type="ECO:0000256" key="8">
    <source>
        <dbReference type="ARBA" id="ARBA00023136"/>
    </source>
</evidence>
<organism evidence="13 14">
    <name type="scientific">Sinocyclocheilus grahami</name>
    <name type="common">Dianchi golden-line fish</name>
    <name type="synonym">Barbus grahami</name>
    <dbReference type="NCBI Taxonomy" id="75366"/>
    <lineage>
        <taxon>Eukaryota</taxon>
        <taxon>Metazoa</taxon>
        <taxon>Chordata</taxon>
        <taxon>Craniata</taxon>
        <taxon>Vertebrata</taxon>
        <taxon>Euteleostomi</taxon>
        <taxon>Actinopterygii</taxon>
        <taxon>Neopterygii</taxon>
        <taxon>Teleostei</taxon>
        <taxon>Ostariophysi</taxon>
        <taxon>Cypriniformes</taxon>
        <taxon>Cyprinidae</taxon>
        <taxon>Cyprininae</taxon>
        <taxon>Sinocyclocheilus</taxon>
    </lineage>
</organism>
<keyword evidence="8 10" id="KW-0472">Membrane</keyword>
<protein>
    <recommendedName>
        <fullName evidence="3">Nicastrin</fullName>
    </recommendedName>
</protein>
<evidence type="ECO:0000256" key="5">
    <source>
        <dbReference type="ARBA" id="ARBA00022729"/>
    </source>
</evidence>
<evidence type="ECO:0000256" key="3">
    <source>
        <dbReference type="ARBA" id="ARBA00015303"/>
    </source>
</evidence>
<reference evidence="13" key="2">
    <citation type="submission" date="2025-09" db="UniProtKB">
        <authorList>
            <consortium name="Ensembl"/>
        </authorList>
    </citation>
    <scope>IDENTIFICATION</scope>
</reference>
<dbReference type="GO" id="GO:0007220">
    <property type="term" value="P:Notch receptor processing"/>
    <property type="evidence" value="ECO:0007669"/>
    <property type="project" value="TreeGrafter"/>
</dbReference>
<evidence type="ECO:0000256" key="1">
    <source>
        <dbReference type="ARBA" id="ARBA00004479"/>
    </source>
</evidence>
<comment type="similarity">
    <text evidence="2">Belongs to the nicastrin family.</text>
</comment>
<accession>A0A672RHI0</accession>
<feature type="transmembrane region" description="Helical" evidence="10">
    <location>
        <begin position="638"/>
        <end position="658"/>
    </location>
</feature>
<keyword evidence="5 11" id="KW-0732">Signal</keyword>
<evidence type="ECO:0000313" key="13">
    <source>
        <dbReference type="Ensembl" id="ENSSGRP00000088062.1"/>
    </source>
</evidence>
<keyword evidence="9" id="KW-0325">Glycoprotein</keyword>
<dbReference type="Ensembl" id="ENSSGRT00000093744.1">
    <property type="protein sequence ID" value="ENSSGRP00000088062.1"/>
    <property type="gene ID" value="ENSSGRG00000043744.1"/>
</dbReference>
<evidence type="ECO:0000256" key="4">
    <source>
        <dbReference type="ARBA" id="ARBA00022692"/>
    </source>
</evidence>
<keyword evidence="7 10" id="KW-1133">Transmembrane helix</keyword>
<dbReference type="PANTHER" id="PTHR21092">
    <property type="entry name" value="NICASTRIN"/>
    <property type="match status" value="1"/>
</dbReference>
<sequence length="677" mass="75166">MYVVCIIRVIMVSSSMSRVMCVSAAAGVLSSSVEQKIYVELNETVPCVRLLNATHQIGCQSSISGDTGVLHVLETESDLDWILSSGPHPPYMVIMETAFFNRSVMMRMKNSSRVAGVAVIVSKTGLADNFSPHTTCPNQNTGVYSASYGSDLANCNVTMWNPLGNGLSYEDFAFPVFALKDENQTQVIRKCYQDHNLRVNGSAPQYPLCAMQLFSHMHAATDTVTCMRRTDLQNRFSINPEVLCDPLSDFNVWTSTRPLNNSAKGHAANESVVIAATRLDGRSFFWEQAPSAEGTVSGIVTLLATIQALSPVTQEAPPPRNIFFSFFQGEAFDYIGSSKMVYDMERNDFVIDLNNVHSMLEIGQVGLRRGRSLWMHSDPVSRQNKSVDTEVSEEERKLSLFSHALSLDQPSVSQPLPPSSFQRFLRVRGIPGLVLADHNTSFNNRYYESLYDDAENLNVTYPPDLSPDEQLVYETDAAKSLAEVATLVARSLYIQAGGEKKNLNNITADPKIVSHTTSTNRHTHTHTHTDTQTHTWFLHQHVSDCVRLLWFLGSGPPQFYIGLGPRIHGPVHSVTRFVQYILANLTGTVTNLTESQCQNPTVSPLLEYGSPNYSTWTESRWKSIRARIFLVASRELEMLTLGVGVAVLLLSLLVTYFISSKAELLFSSARETPATTY</sequence>
<dbReference type="GO" id="GO:0005886">
    <property type="term" value="C:plasma membrane"/>
    <property type="evidence" value="ECO:0007669"/>
    <property type="project" value="TreeGrafter"/>
</dbReference>
<keyword evidence="6" id="KW-0914">Notch signaling pathway</keyword>
<dbReference type="SUPFAM" id="SSF53187">
    <property type="entry name" value="Zn-dependent exopeptidases"/>
    <property type="match status" value="1"/>
</dbReference>
<dbReference type="Proteomes" id="UP000472262">
    <property type="component" value="Unassembled WGS sequence"/>
</dbReference>
<dbReference type="Pfam" id="PF18266">
    <property type="entry name" value="Ncstrn_small"/>
    <property type="match status" value="1"/>
</dbReference>
<dbReference type="CDD" id="cd03881">
    <property type="entry name" value="M28_Nicastrin"/>
    <property type="match status" value="1"/>
</dbReference>
<dbReference type="InterPro" id="IPR041084">
    <property type="entry name" value="Ncstrn_small"/>
</dbReference>
<keyword evidence="4 10" id="KW-0812">Transmembrane</keyword>
<dbReference type="AlphaFoldDB" id="A0A672RHI0"/>
<evidence type="ECO:0000256" key="2">
    <source>
        <dbReference type="ARBA" id="ARBA00007717"/>
    </source>
</evidence>
<feature type="chain" id="PRO_5025398287" description="Nicastrin" evidence="11">
    <location>
        <begin position="22"/>
        <end position="677"/>
    </location>
</feature>
<name>A0A672RHI0_SINGR</name>
<keyword evidence="14" id="KW-1185">Reference proteome</keyword>
<evidence type="ECO:0000256" key="9">
    <source>
        <dbReference type="ARBA" id="ARBA00023180"/>
    </source>
</evidence>
<reference evidence="13" key="1">
    <citation type="submission" date="2025-08" db="UniProtKB">
        <authorList>
            <consortium name="Ensembl"/>
        </authorList>
    </citation>
    <scope>IDENTIFICATION</scope>
</reference>
<dbReference type="Pfam" id="PF05450">
    <property type="entry name" value="Nicastrin"/>
    <property type="match status" value="1"/>
</dbReference>
<dbReference type="PANTHER" id="PTHR21092:SF0">
    <property type="entry name" value="NICASTRIN"/>
    <property type="match status" value="1"/>
</dbReference>
<evidence type="ECO:0000256" key="7">
    <source>
        <dbReference type="ARBA" id="ARBA00022989"/>
    </source>
</evidence>
<dbReference type="InterPro" id="IPR008710">
    <property type="entry name" value="Nicastrin"/>
</dbReference>
<evidence type="ECO:0000313" key="14">
    <source>
        <dbReference type="Proteomes" id="UP000472262"/>
    </source>
</evidence>
<evidence type="ECO:0000256" key="11">
    <source>
        <dbReference type="SAM" id="SignalP"/>
    </source>
</evidence>
<feature type="domain" description="Nicastrin small lobe" evidence="12">
    <location>
        <begin position="46"/>
        <end position="219"/>
    </location>
</feature>
<evidence type="ECO:0000256" key="10">
    <source>
        <dbReference type="SAM" id="Phobius"/>
    </source>
</evidence>
<dbReference type="Gene3D" id="3.40.630.10">
    <property type="entry name" value="Zn peptidases"/>
    <property type="match status" value="1"/>
</dbReference>
<evidence type="ECO:0000259" key="12">
    <source>
        <dbReference type="Pfam" id="PF18266"/>
    </source>
</evidence>
<evidence type="ECO:0000256" key="6">
    <source>
        <dbReference type="ARBA" id="ARBA00022976"/>
    </source>
</evidence>